<proteinExistence type="inferred from homology"/>
<comment type="caution">
    <text evidence="6">The sequence shown here is derived from an EMBL/GenBank/DDBJ whole genome shotgun (WGS) entry which is preliminary data.</text>
</comment>
<dbReference type="PANTHER" id="PTHR12616:SF8">
    <property type="entry name" value="VACUOLAR PROTEIN SORTING-ASSOCIATED PROTEIN 8 HOMOLOG"/>
    <property type="match status" value="1"/>
</dbReference>
<keyword evidence="3" id="KW-0862">Zinc</keyword>
<dbReference type="InterPro" id="IPR001841">
    <property type="entry name" value="Znf_RING"/>
</dbReference>
<dbReference type="Gene3D" id="2.130.10.10">
    <property type="entry name" value="YVTN repeat-like/Quinoprotein amine dehydrogenase"/>
    <property type="match status" value="1"/>
</dbReference>
<evidence type="ECO:0000256" key="2">
    <source>
        <dbReference type="ARBA" id="ARBA00022771"/>
    </source>
</evidence>
<dbReference type="GO" id="GO:0005770">
    <property type="term" value="C:late endosome"/>
    <property type="evidence" value="ECO:0007669"/>
    <property type="project" value="TreeGrafter"/>
</dbReference>
<accession>A0A811KXN6</accession>
<dbReference type="InterPro" id="IPR015943">
    <property type="entry name" value="WD40/YVTN_repeat-like_dom_sf"/>
</dbReference>
<dbReference type="Proteomes" id="UP000783686">
    <property type="component" value="Unassembled WGS sequence"/>
</dbReference>
<reference evidence="6" key="1">
    <citation type="submission" date="2020-09" db="EMBL/GenBank/DDBJ databases">
        <authorList>
            <person name="Kikuchi T."/>
        </authorList>
    </citation>
    <scope>NUCLEOTIDE SEQUENCE</scope>
    <source>
        <strain evidence="6">SH1</strain>
    </source>
</reference>
<dbReference type="PANTHER" id="PTHR12616">
    <property type="entry name" value="VACUOLAR PROTEIN SORTING VPS41"/>
    <property type="match status" value="1"/>
</dbReference>
<evidence type="ECO:0000256" key="1">
    <source>
        <dbReference type="ARBA" id="ARBA00009422"/>
    </source>
</evidence>
<dbReference type="EMBL" id="CAJFCW020000004">
    <property type="protein sequence ID" value="CAG9112736.1"/>
    <property type="molecule type" value="Genomic_DNA"/>
</dbReference>
<dbReference type="CDD" id="cd16448">
    <property type="entry name" value="RING-H2"/>
    <property type="match status" value="1"/>
</dbReference>
<dbReference type="InterPro" id="IPR045111">
    <property type="entry name" value="Vps41/Vps8"/>
</dbReference>
<dbReference type="Pfam" id="PF23410">
    <property type="entry name" value="Beta-prop_VPS8"/>
    <property type="match status" value="1"/>
</dbReference>
<evidence type="ECO:0000313" key="6">
    <source>
        <dbReference type="EMBL" id="CAD5219646.1"/>
    </source>
</evidence>
<dbReference type="InterPro" id="IPR025941">
    <property type="entry name" value="Vps8_central_dom"/>
</dbReference>
<keyword evidence="2 4" id="KW-0863">Zinc-finger</keyword>
<dbReference type="GO" id="GO:0006623">
    <property type="term" value="P:protein targeting to vacuole"/>
    <property type="evidence" value="ECO:0007669"/>
    <property type="project" value="InterPro"/>
</dbReference>
<dbReference type="AlphaFoldDB" id="A0A811KXN6"/>
<keyword evidence="2 4" id="KW-0479">Metal-binding</keyword>
<sequence length="1226" mass="138575">MSSVTDDDTDHWLDLDTNYSIPSQTVDEILAENDNGLDDDFFLVDDDDSCGLNKPISPIHLTYHLDCPLLLETEDVIAHQVNMVKDRPNGGKATCIAVSEQHVAVGTVKGMAILFDKKDGKLLCFTGNTENAPVSALGFNTNSTSLAIGYSNGRLKILKTTTGKTRDFDDCVVQPDHGIIQVEYLNRSSLLVLDNGGSVFEIREGRKGPARCIFTGCKGEAVQVRAFPEENILLLSTLKQVLIFSQKTGRIISQLRLPDFPQAPPLVDYNIQIHSISKRSVIHDVRVATARQNEIRIYSMTSDGRNVTFPLSKIIKPQVESTICGMFWMDLNSIVVVTVDEKVSLIDAQRGTVTATSEIEAVELVYNLAEFKGLYTGGNVSPAFQYLAPNVCYQSAKRYSSSLYLLGSTAIYRCDLMTERQQLDRFLARKDVVSAVLYAMDVTNTVRRSNFANNNMFKFIDDKIPELLAKLLDSTMDGLESGRVTDLIEHYRKYITVLIKVCVEKKYFDILYNTIYPKIEKDGLAKSIFLEILEEHAVEGRLEHPPPELIHDLLTYLVNEGQFAQFESTVSHMPIECLDLHQVITTCRSNFLFDGLIYVMNNAMVDYVGPLEEMCCHVAEFIHKAVLSDFDIATGNKLLLYLSACLSGNSYPVGDLPPERAEVVPLEVYKFLVSLNHLNISQRTGRERYSVLHLLLQYDPLQFLNVISTCADAPIFAQSDGRLSRLIEILVGVTEENPKYMGILIPFITHLLETGTVTPNLHTYENLILRTIERISETNEQHVEEKIVNLIKVCDQMSEDRILMKAKQKPLISICAYIYIKRHEYVNLLLTCIEDKQIPNCTFDFINHLLDGVEESGQAQLRRFVTSSLNVLNRLDSERAARLYLERFPECLISSEQLPFDFLFHCFRIKSAEGSKSLCGDEDVDEGLFRSLFKGIIEERTRTGCNADDIDAELSDILLYWLPMGSRDDTCLNLASSQNLIDSTVILLLARKHYLRAFEALYERLEQSGPNHVNFEKRMMMIIEICKQSRDIAISGGWWVKLFNFILSTTQGDDMRDGYFTDIFTIIVETCGSQVSQVLDSLFSHPRLRSATFSNFNMLVTKILFSCQIDRQILIQTRNCIQVEAYDLLKRMSSTSRSLHSTVRTNACAVCGNDILQSFTIFDCGHLAHLECLDECKRKCPCDSKNVEINHIETMHNSIMEDTASISMFGQENLRLRPCPEPSDPF</sequence>
<evidence type="ECO:0000259" key="5">
    <source>
        <dbReference type="PROSITE" id="PS50089"/>
    </source>
</evidence>
<organism evidence="6 7">
    <name type="scientific">Bursaphelenchus okinawaensis</name>
    <dbReference type="NCBI Taxonomy" id="465554"/>
    <lineage>
        <taxon>Eukaryota</taxon>
        <taxon>Metazoa</taxon>
        <taxon>Ecdysozoa</taxon>
        <taxon>Nematoda</taxon>
        <taxon>Chromadorea</taxon>
        <taxon>Rhabditida</taxon>
        <taxon>Tylenchina</taxon>
        <taxon>Tylenchomorpha</taxon>
        <taxon>Aphelenchoidea</taxon>
        <taxon>Aphelenchoididae</taxon>
        <taxon>Bursaphelenchus</taxon>
    </lineage>
</organism>
<evidence type="ECO:0000256" key="4">
    <source>
        <dbReference type="PROSITE-ProRule" id="PRU00175"/>
    </source>
</evidence>
<protein>
    <recommendedName>
        <fullName evidence="5">RING-type domain-containing protein</fullName>
    </recommendedName>
</protein>
<dbReference type="EMBL" id="CAJFDH010000004">
    <property type="protein sequence ID" value="CAD5219646.1"/>
    <property type="molecule type" value="Genomic_DNA"/>
</dbReference>
<feature type="domain" description="RING-type" evidence="5">
    <location>
        <begin position="1148"/>
        <end position="1184"/>
    </location>
</feature>
<dbReference type="InterPro" id="IPR036322">
    <property type="entry name" value="WD40_repeat_dom_sf"/>
</dbReference>
<keyword evidence="7" id="KW-1185">Reference proteome</keyword>
<gene>
    <name evidence="6" type="ORF">BOKJ2_LOCUS8548</name>
</gene>
<dbReference type="GO" id="GO:0034058">
    <property type="term" value="P:endosomal vesicle fusion"/>
    <property type="evidence" value="ECO:0007669"/>
    <property type="project" value="TreeGrafter"/>
</dbReference>
<evidence type="ECO:0000256" key="3">
    <source>
        <dbReference type="ARBA" id="ARBA00022833"/>
    </source>
</evidence>
<dbReference type="SUPFAM" id="SSF50978">
    <property type="entry name" value="WD40 repeat-like"/>
    <property type="match status" value="1"/>
</dbReference>
<dbReference type="PROSITE" id="PS50089">
    <property type="entry name" value="ZF_RING_2"/>
    <property type="match status" value="1"/>
</dbReference>
<evidence type="ECO:0000313" key="7">
    <source>
        <dbReference type="Proteomes" id="UP000614601"/>
    </source>
</evidence>
<dbReference type="GO" id="GO:0030897">
    <property type="term" value="C:HOPS complex"/>
    <property type="evidence" value="ECO:0007669"/>
    <property type="project" value="TreeGrafter"/>
</dbReference>
<dbReference type="OrthoDB" id="289913at2759"/>
<name>A0A811KXN6_9BILA</name>
<dbReference type="Pfam" id="PF12816">
    <property type="entry name" value="TPR_Vps8"/>
    <property type="match status" value="1"/>
</dbReference>
<dbReference type="Proteomes" id="UP000614601">
    <property type="component" value="Unassembled WGS sequence"/>
</dbReference>
<comment type="similarity">
    <text evidence="1">Belongs to the VPS8 family.</text>
</comment>
<dbReference type="GO" id="GO:0008270">
    <property type="term" value="F:zinc ion binding"/>
    <property type="evidence" value="ECO:0007669"/>
    <property type="project" value="UniProtKB-KW"/>
</dbReference>